<feature type="signal peptide" evidence="5">
    <location>
        <begin position="1"/>
        <end position="19"/>
    </location>
</feature>
<dbReference type="GO" id="GO:0016020">
    <property type="term" value="C:membrane"/>
    <property type="evidence" value="ECO:0007669"/>
    <property type="project" value="UniProtKB-SubCell"/>
</dbReference>
<evidence type="ECO:0000256" key="2">
    <source>
        <dbReference type="ARBA" id="ARBA00022989"/>
    </source>
</evidence>
<comment type="similarity">
    <text evidence="4">Belongs to the copper transporter (Ctr) (TC 1.A.56) family. SLC31A subfamily.</text>
</comment>
<evidence type="ECO:0000256" key="3">
    <source>
        <dbReference type="ARBA" id="ARBA00023136"/>
    </source>
</evidence>
<feature type="transmembrane region" description="Helical" evidence="4">
    <location>
        <begin position="173"/>
        <end position="191"/>
    </location>
</feature>
<keyword evidence="4" id="KW-0813">Transport</keyword>
<accession>A0A024G4U5</accession>
<feature type="transmembrane region" description="Helical" evidence="4">
    <location>
        <begin position="262"/>
        <end position="281"/>
    </location>
</feature>
<protein>
    <recommendedName>
        <fullName evidence="4">Copper transport protein</fullName>
    </recommendedName>
</protein>
<organism evidence="6 7">
    <name type="scientific">Albugo candida</name>
    <dbReference type="NCBI Taxonomy" id="65357"/>
    <lineage>
        <taxon>Eukaryota</taxon>
        <taxon>Sar</taxon>
        <taxon>Stramenopiles</taxon>
        <taxon>Oomycota</taxon>
        <taxon>Peronosporomycetes</taxon>
        <taxon>Albuginales</taxon>
        <taxon>Albuginaceae</taxon>
        <taxon>Albugo</taxon>
    </lineage>
</organism>
<evidence type="ECO:0000256" key="1">
    <source>
        <dbReference type="ARBA" id="ARBA00022692"/>
    </source>
</evidence>
<keyword evidence="1 4" id="KW-0812">Transmembrane</keyword>
<comment type="caution">
    <text evidence="6">The sequence shown here is derived from an EMBL/GenBank/DDBJ whole genome shotgun (WGS) entry which is preliminary data.</text>
</comment>
<keyword evidence="4" id="KW-0187">Copper transport</keyword>
<dbReference type="InterPro" id="IPR007274">
    <property type="entry name" value="Cop_transporter"/>
</dbReference>
<proteinExistence type="inferred from homology"/>
<comment type="subcellular location">
    <subcellularLocation>
        <location evidence="4">Membrane</location>
        <topology evidence="4">Multi-pass membrane protein</topology>
    </subcellularLocation>
</comment>
<feature type="transmembrane region" description="Helical" evidence="4">
    <location>
        <begin position="287"/>
        <end position="304"/>
    </location>
</feature>
<dbReference type="Pfam" id="PF04145">
    <property type="entry name" value="Ctr"/>
    <property type="match status" value="1"/>
</dbReference>
<feature type="chain" id="PRO_5001529461" description="Copper transport protein" evidence="5">
    <location>
        <begin position="20"/>
        <end position="331"/>
    </location>
</feature>
<dbReference type="PANTHER" id="PTHR12483">
    <property type="entry name" value="SOLUTE CARRIER FAMILY 31 COPPER TRANSPORTERS"/>
    <property type="match status" value="1"/>
</dbReference>
<evidence type="ECO:0000313" key="7">
    <source>
        <dbReference type="Proteomes" id="UP000053237"/>
    </source>
</evidence>
<dbReference type="AlphaFoldDB" id="A0A024G4U5"/>
<dbReference type="EMBL" id="CAIX01000026">
    <property type="protein sequence ID" value="CCI41864.1"/>
    <property type="molecule type" value="Genomic_DNA"/>
</dbReference>
<name>A0A024G4U5_9STRA</name>
<evidence type="ECO:0000313" key="6">
    <source>
        <dbReference type="EMBL" id="CCI41864.1"/>
    </source>
</evidence>
<keyword evidence="3 4" id="KW-0472">Membrane</keyword>
<dbReference type="InParanoid" id="A0A024G4U5"/>
<dbReference type="Proteomes" id="UP000053237">
    <property type="component" value="Unassembled WGS sequence"/>
</dbReference>
<keyword evidence="7" id="KW-1185">Reference proteome</keyword>
<keyword evidence="2 4" id="KW-1133">Transmembrane helix</keyword>
<dbReference type="OrthoDB" id="161814at2759"/>
<evidence type="ECO:0000256" key="5">
    <source>
        <dbReference type="SAM" id="SignalP"/>
    </source>
</evidence>
<dbReference type="GO" id="GO:0005375">
    <property type="term" value="F:copper ion transmembrane transporter activity"/>
    <property type="evidence" value="ECO:0007669"/>
    <property type="project" value="UniProtKB-UniRule"/>
</dbReference>
<dbReference type="PANTHER" id="PTHR12483:SF115">
    <property type="entry name" value="COPPER TRANSPORT PROTEIN"/>
    <property type="match status" value="1"/>
</dbReference>
<sequence>MAGMLLLGIVLCWFPGSKAERDPVNGETITTQSHRLHLHNGQIIEFASEWTYQTFLRNSIMGLGGVKQGSMEPSKSSDGLCPVCGMQTAMNGPQIYMKHGQQIIHTCSMTHAHYIYDDIRPYLDEQSSDTKKMFCSGPGTTMLNGFTIGSSNAQSPCLLLWFPGWVLNTKVRYFFSCLFVAAFAIFNEYILSIRRTLRKEGARQRNWAATNRNSSSFLGESSHLLAERKERFFTNGNLFLLTRFRIWISRHIMALGPNTRHVVHCLLHGISILIAYLLMLVSMTYDWILFLSIILGYVIGYYLFGERRAISASSTEGMLGSTPNWNGILSG</sequence>
<evidence type="ECO:0000256" key="4">
    <source>
        <dbReference type="RuleBase" id="RU367022"/>
    </source>
</evidence>
<reference evidence="6 7" key="1">
    <citation type="submission" date="2012-05" db="EMBL/GenBank/DDBJ databases">
        <title>Recombination and specialization in a pathogen metapopulation.</title>
        <authorList>
            <person name="Gardiner A."/>
            <person name="Kemen E."/>
            <person name="Schultz-Larsen T."/>
            <person name="MacLean D."/>
            <person name="Van Oosterhout C."/>
            <person name="Jones J.D.G."/>
        </authorList>
    </citation>
    <scope>NUCLEOTIDE SEQUENCE [LARGE SCALE GENOMIC DNA]</scope>
    <source>
        <strain evidence="6 7">Ac Nc2</strain>
    </source>
</reference>
<keyword evidence="4" id="KW-0186">Copper</keyword>
<keyword evidence="4" id="KW-0406">Ion transport</keyword>
<keyword evidence="5" id="KW-0732">Signal</keyword>
<gene>
    <name evidence="6" type="ORF">BN9_026480</name>
</gene>